<name>A0A840YK65_9PROT</name>
<dbReference type="InterPro" id="IPR005135">
    <property type="entry name" value="Endo/exonuclease/phosphatase"/>
</dbReference>
<keyword evidence="3" id="KW-0269">Exonuclease</keyword>
<gene>
    <name evidence="3" type="ORF">FHS87_002570</name>
</gene>
<dbReference type="RefSeq" id="WP_184518742.1">
    <property type="nucleotide sequence ID" value="NZ_JACIJD010000010.1"/>
</dbReference>
<keyword evidence="3" id="KW-0540">Nuclease</keyword>
<keyword evidence="3" id="KW-0255">Endonuclease</keyword>
<feature type="domain" description="Endonuclease/exonuclease/phosphatase" evidence="2">
    <location>
        <begin position="23"/>
        <end position="270"/>
    </location>
</feature>
<dbReference type="Proteomes" id="UP000580654">
    <property type="component" value="Unassembled WGS sequence"/>
</dbReference>
<keyword evidence="3" id="KW-0378">Hydrolase</keyword>
<dbReference type="Gene3D" id="3.60.10.10">
    <property type="entry name" value="Endonuclease/exonuclease/phosphatase"/>
    <property type="match status" value="1"/>
</dbReference>
<dbReference type="SUPFAM" id="SSF56219">
    <property type="entry name" value="DNase I-like"/>
    <property type="match status" value="1"/>
</dbReference>
<dbReference type="GO" id="GO:0004527">
    <property type="term" value="F:exonuclease activity"/>
    <property type="evidence" value="ECO:0007669"/>
    <property type="project" value="UniProtKB-KW"/>
</dbReference>
<reference evidence="3 4" key="1">
    <citation type="submission" date="2020-08" db="EMBL/GenBank/DDBJ databases">
        <title>Genomic Encyclopedia of Type Strains, Phase IV (KMG-IV): sequencing the most valuable type-strain genomes for metagenomic binning, comparative biology and taxonomic classification.</title>
        <authorList>
            <person name="Goeker M."/>
        </authorList>
    </citation>
    <scope>NUCLEOTIDE SEQUENCE [LARGE SCALE GENOMIC DNA]</scope>
    <source>
        <strain evidence="3 4">DSM 25622</strain>
    </source>
</reference>
<accession>A0A840YK65</accession>
<dbReference type="GO" id="GO:0004519">
    <property type="term" value="F:endonuclease activity"/>
    <property type="evidence" value="ECO:0007669"/>
    <property type="project" value="UniProtKB-KW"/>
</dbReference>
<feature type="signal peptide" evidence="1">
    <location>
        <begin position="1"/>
        <end position="17"/>
    </location>
</feature>
<dbReference type="EMBL" id="JACIJD010000010">
    <property type="protein sequence ID" value="MBB5694524.1"/>
    <property type="molecule type" value="Genomic_DNA"/>
</dbReference>
<evidence type="ECO:0000313" key="4">
    <source>
        <dbReference type="Proteomes" id="UP000580654"/>
    </source>
</evidence>
<evidence type="ECO:0000256" key="1">
    <source>
        <dbReference type="SAM" id="SignalP"/>
    </source>
</evidence>
<evidence type="ECO:0000259" key="2">
    <source>
        <dbReference type="Pfam" id="PF03372"/>
    </source>
</evidence>
<feature type="chain" id="PRO_5032659176" evidence="1">
    <location>
        <begin position="18"/>
        <end position="280"/>
    </location>
</feature>
<dbReference type="AlphaFoldDB" id="A0A840YK65"/>
<comment type="caution">
    <text evidence="3">The sequence shown here is derived from an EMBL/GenBank/DDBJ whole genome shotgun (WGS) entry which is preliminary data.</text>
</comment>
<dbReference type="InterPro" id="IPR036691">
    <property type="entry name" value="Endo/exonu/phosph_ase_sf"/>
</dbReference>
<sequence>MLRLLLAFLLLATPARAAELKIATWNLAWLTTRPAGDRDLPRDLQAREPGDIDRLRGYAARLAADVIALQEVDGPEAAALVLDPGDWRFFFPEERDVQRAGIAVRRSIPARQHPDLAALDLHGGARFSLRRGVDVTVGQGPSALRLLSVHLNAGCREPDDAGRECESLARQAGILAGWIEARQRAGEAFAIAGDFNRRFDRDPAILPALERAAPLTRTTAGRSNPCWGGRPFIDHILLGGAAREWMVPGSLRVLVYAEQGREWRRRLSDHCPVSVTLDIP</sequence>
<protein>
    <submittedName>
        <fullName evidence="3">Endonuclease/exonuclease/phosphatase family metal-dependent hydrolase</fullName>
    </submittedName>
</protein>
<dbReference type="Pfam" id="PF03372">
    <property type="entry name" value="Exo_endo_phos"/>
    <property type="match status" value="1"/>
</dbReference>
<organism evidence="3 4">
    <name type="scientific">Muricoccus pecuniae</name>
    <dbReference type="NCBI Taxonomy" id="693023"/>
    <lineage>
        <taxon>Bacteria</taxon>
        <taxon>Pseudomonadati</taxon>
        <taxon>Pseudomonadota</taxon>
        <taxon>Alphaproteobacteria</taxon>
        <taxon>Acetobacterales</taxon>
        <taxon>Roseomonadaceae</taxon>
        <taxon>Muricoccus</taxon>
    </lineage>
</organism>
<keyword evidence="1" id="KW-0732">Signal</keyword>
<proteinExistence type="predicted"/>
<keyword evidence="4" id="KW-1185">Reference proteome</keyword>
<evidence type="ECO:0000313" key="3">
    <source>
        <dbReference type="EMBL" id="MBB5694524.1"/>
    </source>
</evidence>